<dbReference type="AlphaFoldDB" id="A0A0G8ARI0"/>
<dbReference type="PANTHER" id="PTHR40278:SF1">
    <property type="entry name" value="DNA UTILIZATION PROTEIN HOFN"/>
    <property type="match status" value="1"/>
</dbReference>
<gene>
    <name evidence="2" type="ORF">TQ37_09220</name>
</gene>
<name>A0A0G8ARI0_9SYNE</name>
<comment type="caution">
    <text evidence="2">The sequence shown here is derived from an EMBL/GenBank/DDBJ whole genome shotgun (WGS) entry which is preliminary data.</text>
</comment>
<keyword evidence="1" id="KW-1133">Transmembrane helix</keyword>
<dbReference type="EMBL" id="JYFQ01000201">
    <property type="protein sequence ID" value="KKZ10199.1"/>
    <property type="molecule type" value="Genomic_DNA"/>
</dbReference>
<reference evidence="2 3" key="2">
    <citation type="submission" date="2015-05" db="EMBL/GenBank/DDBJ databases">
        <title>Lifestyle Evolution in Cyanobacterial Symbionts of Sponges.</title>
        <authorList>
            <person name="Burgsdorf I."/>
            <person name="Slaby B.M."/>
            <person name="Handley K.M."/>
            <person name="Haber M."/>
            <person name="Blom J."/>
            <person name="Marshall C.W."/>
            <person name="Gilbert J.A."/>
            <person name="Hentschel U."/>
            <person name="Steindler L."/>
        </authorList>
    </citation>
    <scope>NUCLEOTIDE SEQUENCE [LARGE SCALE GENOMIC DNA]</scope>
    <source>
        <strain evidence="2">15L</strain>
    </source>
</reference>
<proteinExistence type="predicted"/>
<evidence type="ECO:0008006" key="4">
    <source>
        <dbReference type="Google" id="ProtNLM"/>
    </source>
</evidence>
<dbReference type="Pfam" id="PF05137">
    <property type="entry name" value="PilN"/>
    <property type="match status" value="1"/>
</dbReference>
<evidence type="ECO:0000256" key="1">
    <source>
        <dbReference type="SAM" id="Phobius"/>
    </source>
</evidence>
<dbReference type="PANTHER" id="PTHR40278">
    <property type="entry name" value="DNA UTILIZATION PROTEIN HOFN"/>
    <property type="match status" value="1"/>
</dbReference>
<reference evidence="2 3" key="1">
    <citation type="submission" date="2015-02" db="EMBL/GenBank/DDBJ databases">
        <authorList>
            <person name="Slaby B."/>
            <person name="Hentschel U."/>
        </authorList>
    </citation>
    <scope>NUCLEOTIDE SEQUENCE [LARGE SCALE GENOMIC DNA]</scope>
    <source>
        <strain evidence="2">15L</strain>
    </source>
</reference>
<keyword evidence="1" id="KW-0472">Membrane</keyword>
<dbReference type="PATRIC" id="fig|1608419.3.peg.1138"/>
<dbReference type="InterPro" id="IPR052534">
    <property type="entry name" value="Extracell_DNA_Util/SecSys_Comp"/>
</dbReference>
<feature type="transmembrane region" description="Helical" evidence="1">
    <location>
        <begin position="24"/>
        <end position="46"/>
    </location>
</feature>
<keyword evidence="1" id="KW-0812">Transmembrane</keyword>
<sequence>MDLLVEQREALGLVPPQRLPASLVLLRGAAAGLVLMVGVMALGLFATRERMAWTRRVDTLAPEARKYGQLENQLQQNRRHLARLQQSNGALVQALTANRPHSLLLMELADRTPHGVQLLELNGTPDGITLKGQAESWPLVNLLQLQLQASPLFQQGTGVQVKGLSQTAATGTANRVRFQLAARFQPQSFTRMQHQLQQRGAHGLVQRLHLLEVHGLLPAVQSHTTSHDQLP</sequence>
<protein>
    <recommendedName>
        <fullName evidence="4">PilN domain-containing protein</fullName>
    </recommendedName>
</protein>
<dbReference type="InterPro" id="IPR007813">
    <property type="entry name" value="PilN"/>
</dbReference>
<accession>A0A0G8ARI0</accession>
<evidence type="ECO:0000313" key="3">
    <source>
        <dbReference type="Proteomes" id="UP000035037"/>
    </source>
</evidence>
<dbReference type="Proteomes" id="UP000035037">
    <property type="component" value="Unassembled WGS sequence"/>
</dbReference>
<evidence type="ECO:0000313" key="2">
    <source>
        <dbReference type="EMBL" id="KKZ10199.1"/>
    </source>
</evidence>
<organism evidence="2 3">
    <name type="scientific">Candidatus Synechococcus spongiarum 15L</name>
    <dbReference type="NCBI Taxonomy" id="1608419"/>
    <lineage>
        <taxon>Bacteria</taxon>
        <taxon>Bacillati</taxon>
        <taxon>Cyanobacteriota</taxon>
        <taxon>Cyanophyceae</taxon>
        <taxon>Synechococcales</taxon>
        <taxon>Synechococcaceae</taxon>
        <taxon>Synechococcus</taxon>
    </lineage>
</organism>